<dbReference type="PANTHER" id="PTHR33184:SF36">
    <property type="entry name" value="EXPANSIN-LIKE EG45 DOMAIN-CONTAINING PROTEIN"/>
    <property type="match status" value="1"/>
</dbReference>
<keyword evidence="1" id="KW-0732">Signal</keyword>
<evidence type="ECO:0000313" key="3">
    <source>
        <dbReference type="Proteomes" id="UP000288805"/>
    </source>
</evidence>
<gene>
    <name evidence="2" type="primary">VvCHDp001266_1</name>
    <name evidence="2" type="ORF">CK203_064028</name>
</gene>
<dbReference type="PANTHER" id="PTHR33184">
    <property type="entry name" value="PROTEIN TAPETUM DETERMINANT 1-LIKE-RELATED"/>
    <property type="match status" value="1"/>
</dbReference>
<dbReference type="Proteomes" id="UP000288805">
    <property type="component" value="Unassembled WGS sequence"/>
</dbReference>
<protein>
    <submittedName>
        <fullName evidence="2">Uncharacterized protein</fullName>
    </submittedName>
</protein>
<proteinExistence type="predicted"/>
<sequence>MGGRTWDMASQTCNYILGSTYPPSFPLPSLLRHVKSVVWWGSWKGAKCSADGPTVNQTQVGFGNPPKFMVEVHNNCAMCPVIDVHIKCGNFSQALVSPRLFKVLGHDNCVVNAGLPLPPLQKFSFNYSHQKYPMSPSIWYFQCE</sequence>
<evidence type="ECO:0000313" key="2">
    <source>
        <dbReference type="EMBL" id="RVW62491.1"/>
    </source>
</evidence>
<dbReference type="AlphaFoldDB" id="A0A438FRC9"/>
<evidence type="ECO:0000256" key="1">
    <source>
        <dbReference type="ARBA" id="ARBA00022729"/>
    </source>
</evidence>
<accession>A0A438FRC9</accession>
<organism evidence="2 3">
    <name type="scientific">Vitis vinifera</name>
    <name type="common">Grape</name>
    <dbReference type="NCBI Taxonomy" id="29760"/>
    <lineage>
        <taxon>Eukaryota</taxon>
        <taxon>Viridiplantae</taxon>
        <taxon>Streptophyta</taxon>
        <taxon>Embryophyta</taxon>
        <taxon>Tracheophyta</taxon>
        <taxon>Spermatophyta</taxon>
        <taxon>Magnoliopsida</taxon>
        <taxon>eudicotyledons</taxon>
        <taxon>Gunneridae</taxon>
        <taxon>Pentapetalae</taxon>
        <taxon>rosids</taxon>
        <taxon>Vitales</taxon>
        <taxon>Vitaceae</taxon>
        <taxon>Viteae</taxon>
        <taxon>Vitis</taxon>
    </lineage>
</organism>
<reference evidence="2 3" key="1">
    <citation type="journal article" date="2018" name="PLoS Genet.">
        <title>Population sequencing reveals clonal diversity and ancestral inbreeding in the grapevine cultivar Chardonnay.</title>
        <authorList>
            <person name="Roach M.J."/>
            <person name="Johnson D.L."/>
            <person name="Bohlmann J."/>
            <person name="van Vuuren H.J."/>
            <person name="Jones S.J."/>
            <person name="Pretorius I.S."/>
            <person name="Schmidt S.A."/>
            <person name="Borneman A.R."/>
        </authorList>
    </citation>
    <scope>NUCLEOTIDE SEQUENCE [LARGE SCALE GENOMIC DNA]</scope>
    <source>
        <strain evidence="3">cv. Chardonnay</strain>
        <tissue evidence="2">Leaf</tissue>
    </source>
</reference>
<comment type="caution">
    <text evidence="2">The sequence shown here is derived from an EMBL/GenBank/DDBJ whole genome shotgun (WGS) entry which is preliminary data.</text>
</comment>
<dbReference type="Pfam" id="PF24068">
    <property type="entry name" value="TPD1_C"/>
    <property type="match status" value="1"/>
</dbReference>
<name>A0A438FRC9_VITVI</name>
<dbReference type="EMBL" id="QGNW01000770">
    <property type="protein sequence ID" value="RVW62491.1"/>
    <property type="molecule type" value="Genomic_DNA"/>
</dbReference>
<dbReference type="InterPro" id="IPR040361">
    <property type="entry name" value="TPD1"/>
</dbReference>
<dbReference type="OrthoDB" id="1850606at2759"/>